<dbReference type="AlphaFoldDB" id="K8F3P5"/>
<keyword evidence="9" id="KW-1185">Reference proteome</keyword>
<dbReference type="RefSeq" id="XP_007511140.1">
    <property type="nucleotide sequence ID" value="XM_007511078.1"/>
</dbReference>
<evidence type="ECO:0000256" key="1">
    <source>
        <dbReference type="ARBA" id="ARBA00001933"/>
    </source>
</evidence>
<dbReference type="Proteomes" id="UP000198341">
    <property type="component" value="Chromosome 9"/>
</dbReference>
<reference evidence="8 9" key="1">
    <citation type="submission" date="2011-10" db="EMBL/GenBank/DDBJ databases">
        <authorList>
            <person name="Genoscope - CEA"/>
        </authorList>
    </citation>
    <scope>NUCLEOTIDE SEQUENCE [LARGE SCALE GENOMIC DNA]</scope>
    <source>
        <strain evidence="8 9">RCC 1105</strain>
    </source>
</reference>
<dbReference type="GO" id="GO:0006534">
    <property type="term" value="P:cysteine metabolic process"/>
    <property type="evidence" value="ECO:0007669"/>
    <property type="project" value="InterPro"/>
</dbReference>
<dbReference type="SUPFAM" id="SSF53383">
    <property type="entry name" value="PLP-dependent transferases"/>
    <property type="match status" value="1"/>
</dbReference>
<evidence type="ECO:0000259" key="7">
    <source>
        <dbReference type="Pfam" id="PF00266"/>
    </source>
</evidence>
<dbReference type="STRING" id="41875.K8F3P5"/>
<dbReference type="NCBIfam" id="TIGR01979">
    <property type="entry name" value="sufS"/>
    <property type="match status" value="1"/>
</dbReference>
<dbReference type="InterPro" id="IPR000192">
    <property type="entry name" value="Aminotrans_V_dom"/>
</dbReference>
<dbReference type="Gene3D" id="3.90.1150.10">
    <property type="entry name" value="Aspartate Aminotransferase, domain 1"/>
    <property type="match status" value="1"/>
</dbReference>
<dbReference type="PANTHER" id="PTHR43586">
    <property type="entry name" value="CYSTEINE DESULFURASE"/>
    <property type="match status" value="1"/>
</dbReference>
<dbReference type="eggNOG" id="KOG1549">
    <property type="taxonomic scope" value="Eukaryota"/>
</dbReference>
<dbReference type="InterPro" id="IPR015421">
    <property type="entry name" value="PyrdxlP-dep_Trfase_major"/>
</dbReference>
<gene>
    <name evidence="8" type="ORF">Bathy09g03200</name>
</gene>
<proteinExistence type="predicted"/>
<sequence>MASLAATRANAHATCLSSFRRGGALSTSGRHNGRHNSLVSFRSISSEKTNTAAKTKSSSSLSEEVRNDFPILRSENDFGMPIVYLDSAATSQKPLAVLNAHAQFYATANANVHRGVHYLSAKATDAYEQSRAKVGKFINAKTDREIVFTRNASESLNLIANTWGETNIKEGDEIVLSVAEHHSNIVPWQLLAERKGAVLKFIGLDENECLDLEELERTVNARTKLVSLPHVSNVLGFTSDVERIVKTAKSVNATVVLDACQSVPHMPVDVQTLGADFIVASGHKMCGPTGIGFLWGKYDVLSEMPPWMGGGEMIQDVYLEKSTYAPPPGRFEAGTPAIAEAVALGAACDYLSKIGMDRVHEFELELGAYLYSELLKNIPNVRIYGPNPLKVNPQTGKNFERASLAAFNVDGVNCSDVCTLLDQLHGVGCRSGHHCTQPLHRHLDVLGSARASLYIYNTKEDVDKFIEALKEVLEFLGEPV</sequence>
<dbReference type="CDD" id="cd06453">
    <property type="entry name" value="SufS_like"/>
    <property type="match status" value="1"/>
</dbReference>
<dbReference type="EMBL" id="FO082270">
    <property type="protein sequence ID" value="CCO66700.1"/>
    <property type="molecule type" value="Genomic_DNA"/>
</dbReference>
<dbReference type="GO" id="GO:0030170">
    <property type="term" value="F:pyridoxal phosphate binding"/>
    <property type="evidence" value="ECO:0007669"/>
    <property type="project" value="InterPro"/>
</dbReference>
<comment type="cofactor">
    <cofactor evidence="1">
        <name>pyridoxal 5'-phosphate</name>
        <dbReference type="ChEBI" id="CHEBI:597326"/>
    </cofactor>
</comment>
<keyword evidence="3" id="KW-0808">Transferase</keyword>
<evidence type="ECO:0000256" key="5">
    <source>
        <dbReference type="ARBA" id="ARBA00050776"/>
    </source>
</evidence>
<accession>K8F3P5</accession>
<dbReference type="EC" id="2.8.1.7" evidence="2"/>
<dbReference type="PANTHER" id="PTHR43586:SF8">
    <property type="entry name" value="CYSTEINE DESULFURASE 1, CHLOROPLASTIC"/>
    <property type="match status" value="1"/>
</dbReference>
<evidence type="ECO:0000313" key="9">
    <source>
        <dbReference type="Proteomes" id="UP000198341"/>
    </source>
</evidence>
<dbReference type="GO" id="GO:0031071">
    <property type="term" value="F:cysteine desulfurase activity"/>
    <property type="evidence" value="ECO:0007669"/>
    <property type="project" value="UniProtKB-EC"/>
</dbReference>
<dbReference type="GeneID" id="19013827"/>
<feature type="compositionally biased region" description="Polar residues" evidence="6">
    <location>
        <begin position="25"/>
        <end position="44"/>
    </location>
</feature>
<evidence type="ECO:0000256" key="2">
    <source>
        <dbReference type="ARBA" id="ARBA00012239"/>
    </source>
</evidence>
<protein>
    <recommendedName>
        <fullName evidence="2">cysteine desulfurase</fullName>
        <ecNumber evidence="2">2.8.1.7</ecNumber>
    </recommendedName>
</protein>
<dbReference type="Gene3D" id="3.40.640.10">
    <property type="entry name" value="Type I PLP-dependent aspartate aminotransferase-like (Major domain)"/>
    <property type="match status" value="1"/>
</dbReference>
<name>K8F3P5_9CHLO</name>
<dbReference type="KEGG" id="bpg:Bathy09g03200"/>
<dbReference type="Pfam" id="PF00266">
    <property type="entry name" value="Aminotran_5"/>
    <property type="match status" value="1"/>
</dbReference>
<dbReference type="InterPro" id="IPR015424">
    <property type="entry name" value="PyrdxlP-dep_Trfase"/>
</dbReference>
<evidence type="ECO:0000256" key="6">
    <source>
        <dbReference type="SAM" id="MobiDB-lite"/>
    </source>
</evidence>
<feature type="domain" description="Aminotransferase class V" evidence="7">
    <location>
        <begin position="83"/>
        <end position="465"/>
    </location>
</feature>
<feature type="region of interest" description="Disordered" evidence="6">
    <location>
        <begin position="24"/>
        <end position="44"/>
    </location>
</feature>
<evidence type="ECO:0000313" key="8">
    <source>
        <dbReference type="EMBL" id="CCO66700.1"/>
    </source>
</evidence>
<keyword evidence="4" id="KW-0663">Pyridoxal phosphate</keyword>
<evidence type="ECO:0000256" key="4">
    <source>
        <dbReference type="ARBA" id="ARBA00022898"/>
    </source>
</evidence>
<evidence type="ECO:0000256" key="3">
    <source>
        <dbReference type="ARBA" id="ARBA00022679"/>
    </source>
</evidence>
<comment type="catalytic activity">
    <reaction evidence="5">
        <text>(sulfur carrier)-H + L-cysteine = (sulfur carrier)-SH + L-alanine</text>
        <dbReference type="Rhea" id="RHEA:43892"/>
        <dbReference type="Rhea" id="RHEA-COMP:14737"/>
        <dbReference type="Rhea" id="RHEA-COMP:14739"/>
        <dbReference type="ChEBI" id="CHEBI:29917"/>
        <dbReference type="ChEBI" id="CHEBI:35235"/>
        <dbReference type="ChEBI" id="CHEBI:57972"/>
        <dbReference type="ChEBI" id="CHEBI:64428"/>
        <dbReference type="EC" id="2.8.1.7"/>
    </reaction>
</comment>
<dbReference type="OrthoDB" id="420046at2759"/>
<dbReference type="InterPro" id="IPR010970">
    <property type="entry name" value="Cys_dSase_SufS"/>
</dbReference>
<organism evidence="8 9">
    <name type="scientific">Bathycoccus prasinos</name>
    <dbReference type="NCBI Taxonomy" id="41875"/>
    <lineage>
        <taxon>Eukaryota</taxon>
        <taxon>Viridiplantae</taxon>
        <taxon>Chlorophyta</taxon>
        <taxon>Mamiellophyceae</taxon>
        <taxon>Mamiellales</taxon>
        <taxon>Bathycoccaceae</taxon>
        <taxon>Bathycoccus</taxon>
    </lineage>
</organism>
<dbReference type="InterPro" id="IPR015422">
    <property type="entry name" value="PyrdxlP-dep_Trfase_small"/>
</dbReference>